<evidence type="ECO:0000313" key="3">
    <source>
        <dbReference type="Proteomes" id="UP000028725"/>
    </source>
</evidence>
<comment type="caution">
    <text evidence="2">The sequence shown here is derived from an EMBL/GenBank/DDBJ whole genome shotgun (WGS) entry which is preliminary data.</text>
</comment>
<keyword evidence="1" id="KW-0732">Signal</keyword>
<dbReference type="RefSeq" id="WP_157231690.1">
    <property type="nucleotide sequence ID" value="NZ_JMCB01000001.1"/>
</dbReference>
<dbReference type="Proteomes" id="UP000028725">
    <property type="component" value="Unassembled WGS sequence"/>
</dbReference>
<feature type="chain" id="PRO_5001800063" description="Outer membrane protein beta-barrel domain-containing protein" evidence="1">
    <location>
        <begin position="25"/>
        <end position="181"/>
    </location>
</feature>
<reference evidence="2 3" key="1">
    <citation type="submission" date="2014-04" db="EMBL/GenBank/DDBJ databases">
        <title>Genome assembly of Hyalangium minutum DSM 14724.</title>
        <authorList>
            <person name="Sharma G."/>
            <person name="Subramanian S."/>
        </authorList>
    </citation>
    <scope>NUCLEOTIDE SEQUENCE [LARGE SCALE GENOMIC DNA]</scope>
    <source>
        <strain evidence="2 3">DSM 14724</strain>
    </source>
</reference>
<organism evidence="2 3">
    <name type="scientific">Hyalangium minutum</name>
    <dbReference type="NCBI Taxonomy" id="394096"/>
    <lineage>
        <taxon>Bacteria</taxon>
        <taxon>Pseudomonadati</taxon>
        <taxon>Myxococcota</taxon>
        <taxon>Myxococcia</taxon>
        <taxon>Myxococcales</taxon>
        <taxon>Cystobacterineae</taxon>
        <taxon>Archangiaceae</taxon>
        <taxon>Hyalangium</taxon>
    </lineage>
</organism>
<evidence type="ECO:0000256" key="1">
    <source>
        <dbReference type="SAM" id="SignalP"/>
    </source>
</evidence>
<feature type="signal peptide" evidence="1">
    <location>
        <begin position="1"/>
        <end position="24"/>
    </location>
</feature>
<dbReference type="AlphaFoldDB" id="A0A085WVU5"/>
<name>A0A085WVU5_9BACT</name>
<protein>
    <recommendedName>
        <fullName evidence="4">Outer membrane protein beta-barrel domain-containing protein</fullName>
    </recommendedName>
</protein>
<evidence type="ECO:0000313" key="2">
    <source>
        <dbReference type="EMBL" id="KFE71808.1"/>
    </source>
</evidence>
<dbReference type="EMBL" id="JMCB01000001">
    <property type="protein sequence ID" value="KFE71808.1"/>
    <property type="molecule type" value="Genomic_DNA"/>
</dbReference>
<proteinExistence type="predicted"/>
<keyword evidence="3" id="KW-1185">Reference proteome</keyword>
<gene>
    <name evidence="2" type="ORF">DB31_0069</name>
</gene>
<accession>A0A085WVU5</accession>
<dbReference type="STRING" id="394096.DB31_0069"/>
<evidence type="ECO:0008006" key="4">
    <source>
        <dbReference type="Google" id="ProtNLM"/>
    </source>
</evidence>
<dbReference type="OrthoDB" id="5520188at2"/>
<sequence length="181" mass="18810">MLRTSCAPLSALILVLLSAPAAQASDFGPQAGATYVNPGLLLSGSYRHSGKGAFGLGAELSLHHFTNNDFGGFGVFAQWQAMNFQYDRFCGGLQATDTLETFPIGMELGVAYETEGGGEAATTSLHFAPFASVGAATATLRFGIPIAGGTEELPRHGFDVGLTLAIKIPLRLDGPSPFSGR</sequence>